<proteinExistence type="predicted"/>
<keyword evidence="2" id="KW-1185">Reference proteome</keyword>
<dbReference type="Proteomes" id="UP000231259">
    <property type="component" value="Unassembled WGS sequence"/>
</dbReference>
<organism evidence="1 2">
    <name type="scientific">Puniceibacterium antarcticum</name>
    <dbReference type="NCBI Taxonomy" id="1206336"/>
    <lineage>
        <taxon>Bacteria</taxon>
        <taxon>Pseudomonadati</taxon>
        <taxon>Pseudomonadota</taxon>
        <taxon>Alphaproteobacteria</taxon>
        <taxon>Rhodobacterales</taxon>
        <taxon>Paracoccaceae</taxon>
        <taxon>Puniceibacterium</taxon>
    </lineage>
</organism>
<dbReference type="EMBL" id="AWWI01000141">
    <property type="protein sequence ID" value="PIL18066.1"/>
    <property type="molecule type" value="Genomic_DNA"/>
</dbReference>
<protein>
    <submittedName>
        <fullName evidence="1">Uncharacterized protein</fullName>
    </submittedName>
</protein>
<comment type="caution">
    <text evidence="1">The sequence shown here is derived from an EMBL/GenBank/DDBJ whole genome shotgun (WGS) entry which is preliminary data.</text>
</comment>
<gene>
    <name evidence="1" type="ORF">P775_21835</name>
</gene>
<dbReference type="RefSeq" id="WP_245875790.1">
    <property type="nucleotide sequence ID" value="NZ_AWWI01000141.1"/>
</dbReference>
<reference evidence="1 2" key="1">
    <citation type="submission" date="2013-09" db="EMBL/GenBank/DDBJ databases">
        <title>Genome sequencing of Phaeobacter antarcticus sp. nov. SM1211.</title>
        <authorList>
            <person name="Zhang X.-Y."/>
            <person name="Liu C."/>
            <person name="Chen X.-L."/>
            <person name="Xie B.-B."/>
            <person name="Qin Q.-L."/>
            <person name="Rong J.-C."/>
            <person name="Zhang Y.-Z."/>
        </authorList>
    </citation>
    <scope>NUCLEOTIDE SEQUENCE [LARGE SCALE GENOMIC DNA]</scope>
    <source>
        <strain evidence="1 2">SM1211</strain>
    </source>
</reference>
<evidence type="ECO:0000313" key="2">
    <source>
        <dbReference type="Proteomes" id="UP000231259"/>
    </source>
</evidence>
<sequence>MPDEAKIAELSQAIATLGPKVDPSEARRAARIAVEYPRRLAMEYGVTDPPIIHNMKVNSGLRPRGLCWHWARDMAARLNQEDFQTLELHHSIANADTTFRIEHSSIVISAQGNNMYDGLILDPWRYGGALYWGAPLQDTSYKWRPRQEVWDYKRELRAGLNPAPL</sequence>
<name>A0A2G8R930_9RHOB</name>
<accession>A0A2G8R930</accession>
<dbReference type="AlphaFoldDB" id="A0A2G8R930"/>
<evidence type="ECO:0000313" key="1">
    <source>
        <dbReference type="EMBL" id="PIL18066.1"/>
    </source>
</evidence>